<keyword evidence="3" id="KW-0862">Zinc</keyword>
<feature type="binding site" evidence="3">
    <location>
        <position position="164"/>
    </location>
    <ligand>
        <name>a divalent metal cation</name>
        <dbReference type="ChEBI" id="CHEBI:60240"/>
    </ligand>
</feature>
<dbReference type="InterPro" id="IPR011042">
    <property type="entry name" value="6-blade_b-propeller_TolB-like"/>
</dbReference>
<dbReference type="PRINTS" id="PR01790">
    <property type="entry name" value="SMP30FAMILY"/>
</dbReference>
<name>A0A9P4I6Y1_9PEZI</name>
<gene>
    <name evidence="5" type="ORF">NA57DRAFT_47486</name>
</gene>
<dbReference type="Proteomes" id="UP000799772">
    <property type="component" value="Unassembled WGS sequence"/>
</dbReference>
<accession>A0A9P4I6Y1</accession>
<dbReference type="GO" id="GO:0005509">
    <property type="term" value="F:calcium ion binding"/>
    <property type="evidence" value="ECO:0007669"/>
    <property type="project" value="TreeGrafter"/>
</dbReference>
<comment type="similarity">
    <text evidence="1">Belongs to the SMP-30/CGR1 family.</text>
</comment>
<dbReference type="PANTHER" id="PTHR10907:SF47">
    <property type="entry name" value="REGUCALCIN"/>
    <property type="match status" value="1"/>
</dbReference>
<feature type="binding site" evidence="3">
    <location>
        <position position="115"/>
    </location>
    <ligand>
        <name>substrate</name>
    </ligand>
</feature>
<dbReference type="InterPro" id="IPR005511">
    <property type="entry name" value="SMP-30"/>
</dbReference>
<dbReference type="Gene3D" id="2.120.10.30">
    <property type="entry name" value="TolB, C-terminal domain"/>
    <property type="match status" value="1"/>
</dbReference>
<evidence type="ECO:0000256" key="1">
    <source>
        <dbReference type="ARBA" id="ARBA00008853"/>
    </source>
</evidence>
<reference evidence="5" key="1">
    <citation type="journal article" date="2020" name="Stud. Mycol.">
        <title>101 Dothideomycetes genomes: a test case for predicting lifestyles and emergence of pathogens.</title>
        <authorList>
            <person name="Haridas S."/>
            <person name="Albert R."/>
            <person name="Binder M."/>
            <person name="Bloem J."/>
            <person name="Labutti K."/>
            <person name="Salamov A."/>
            <person name="Andreopoulos B."/>
            <person name="Baker S."/>
            <person name="Barry K."/>
            <person name="Bills G."/>
            <person name="Bluhm B."/>
            <person name="Cannon C."/>
            <person name="Castanera R."/>
            <person name="Culley D."/>
            <person name="Daum C."/>
            <person name="Ezra D."/>
            <person name="Gonzalez J."/>
            <person name="Henrissat B."/>
            <person name="Kuo A."/>
            <person name="Liang C."/>
            <person name="Lipzen A."/>
            <person name="Lutzoni F."/>
            <person name="Magnuson J."/>
            <person name="Mondo S."/>
            <person name="Nolan M."/>
            <person name="Ohm R."/>
            <person name="Pangilinan J."/>
            <person name="Park H.-J."/>
            <person name="Ramirez L."/>
            <person name="Alfaro M."/>
            <person name="Sun H."/>
            <person name="Tritt A."/>
            <person name="Yoshinaga Y."/>
            <person name="Zwiers L.-H."/>
            <person name="Turgeon B."/>
            <person name="Goodwin S."/>
            <person name="Spatafora J."/>
            <person name="Crous P."/>
            <person name="Grigoriev I."/>
        </authorList>
    </citation>
    <scope>NUCLEOTIDE SEQUENCE</scope>
    <source>
        <strain evidence="5">CBS 133067</strain>
    </source>
</reference>
<evidence type="ECO:0000313" key="5">
    <source>
        <dbReference type="EMBL" id="KAF2093855.1"/>
    </source>
</evidence>
<evidence type="ECO:0000256" key="3">
    <source>
        <dbReference type="PIRSR" id="PIRSR605511-2"/>
    </source>
</evidence>
<keyword evidence="3" id="KW-0479">Metal-binding</keyword>
<protein>
    <recommendedName>
        <fullName evidence="4">SMP-30/Gluconolactonase/LRE-like region domain-containing protein</fullName>
    </recommendedName>
</protein>
<keyword evidence="6" id="KW-1185">Reference proteome</keyword>
<feature type="active site" description="Proton donor/acceptor" evidence="2">
    <location>
        <position position="212"/>
    </location>
</feature>
<dbReference type="InterPro" id="IPR013658">
    <property type="entry name" value="SGL"/>
</dbReference>
<dbReference type="PANTHER" id="PTHR10907">
    <property type="entry name" value="REGUCALCIN"/>
    <property type="match status" value="1"/>
</dbReference>
<dbReference type="AlphaFoldDB" id="A0A9P4I6Y1"/>
<evidence type="ECO:0000256" key="2">
    <source>
        <dbReference type="PIRSR" id="PIRSR605511-1"/>
    </source>
</evidence>
<comment type="cofactor">
    <cofactor evidence="3">
        <name>Zn(2+)</name>
        <dbReference type="ChEBI" id="CHEBI:29105"/>
    </cofactor>
    <text evidence="3">Binds 1 divalent metal cation per subunit.</text>
</comment>
<comment type="caution">
    <text evidence="5">The sequence shown here is derived from an EMBL/GenBank/DDBJ whole genome shotgun (WGS) entry which is preliminary data.</text>
</comment>
<dbReference type="Pfam" id="PF08450">
    <property type="entry name" value="SGL"/>
    <property type="match status" value="1"/>
</dbReference>
<dbReference type="OrthoDB" id="423498at2759"/>
<evidence type="ECO:0000259" key="4">
    <source>
        <dbReference type="Pfam" id="PF08450"/>
    </source>
</evidence>
<evidence type="ECO:0000313" key="6">
    <source>
        <dbReference type="Proteomes" id="UP000799772"/>
    </source>
</evidence>
<organism evidence="5 6">
    <name type="scientific">Rhizodiscina lignyota</name>
    <dbReference type="NCBI Taxonomy" id="1504668"/>
    <lineage>
        <taxon>Eukaryota</taxon>
        <taxon>Fungi</taxon>
        <taxon>Dikarya</taxon>
        <taxon>Ascomycota</taxon>
        <taxon>Pezizomycotina</taxon>
        <taxon>Dothideomycetes</taxon>
        <taxon>Pleosporomycetidae</taxon>
        <taxon>Aulographales</taxon>
        <taxon>Rhizodiscinaceae</taxon>
        <taxon>Rhizodiscina</taxon>
    </lineage>
</organism>
<dbReference type="SUPFAM" id="SSF63829">
    <property type="entry name" value="Calcium-dependent phosphotriesterase"/>
    <property type="match status" value="1"/>
</dbReference>
<dbReference type="EMBL" id="ML978136">
    <property type="protein sequence ID" value="KAF2093855.1"/>
    <property type="molecule type" value="Genomic_DNA"/>
</dbReference>
<feature type="binding site" evidence="3">
    <location>
        <position position="22"/>
    </location>
    <ligand>
        <name>a divalent metal cation</name>
        <dbReference type="ChEBI" id="CHEBI:60240"/>
    </ligand>
</feature>
<sequence length="310" mass="34277">MSQIKRYTVTEPYLKCGCAIGESVHYDPSTNTLSFIDILKHALHTVNLEEGPSSHKVIPNLSINPHKTVDLVHDDKMWAVNAKLGFGLMDKKTGKSKYIAYFHEHETRGQGLMSNDGAVDSRGRFWTGTMADPIDFAKFEGSLWRCDPDLTVHEVIKGGMGIPNGISWSPDDKTMYYTDSTKQTIFAYDFEAATGNISNERAFFQTETGVPDGHAMDEEGHLWVAIYGAAKVVRLSPQGQVVAEIALPVKSITDAAFVGEELFIACATDKTAASSDMQGDIFRCHVGIKEYPLHKFALSREYLSSNEAKL</sequence>
<feature type="binding site" evidence="3">
    <location>
        <position position="212"/>
    </location>
    <ligand>
        <name>a divalent metal cation</name>
        <dbReference type="ChEBI" id="CHEBI:60240"/>
    </ligand>
</feature>
<feature type="domain" description="SMP-30/Gluconolactonase/LRE-like region" evidence="4">
    <location>
        <begin position="20"/>
        <end position="264"/>
    </location>
</feature>
<dbReference type="GO" id="GO:0004341">
    <property type="term" value="F:gluconolactonase activity"/>
    <property type="evidence" value="ECO:0007669"/>
    <property type="project" value="TreeGrafter"/>
</dbReference>
<proteinExistence type="inferred from homology"/>